<evidence type="ECO:0000313" key="1">
    <source>
        <dbReference type="EMBL" id="GHO89949.1"/>
    </source>
</evidence>
<gene>
    <name evidence="1" type="ORF">KSZ_79550</name>
</gene>
<organism evidence="1 2">
    <name type="scientific">Dictyobacter formicarum</name>
    <dbReference type="NCBI Taxonomy" id="2778368"/>
    <lineage>
        <taxon>Bacteria</taxon>
        <taxon>Bacillati</taxon>
        <taxon>Chloroflexota</taxon>
        <taxon>Ktedonobacteria</taxon>
        <taxon>Ktedonobacterales</taxon>
        <taxon>Dictyobacteraceae</taxon>
        <taxon>Dictyobacter</taxon>
    </lineage>
</organism>
<dbReference type="RefSeq" id="WP_201367515.1">
    <property type="nucleotide sequence ID" value="NZ_BNJJ01000061.1"/>
</dbReference>
<comment type="caution">
    <text evidence="1">The sequence shown here is derived from an EMBL/GenBank/DDBJ whole genome shotgun (WGS) entry which is preliminary data.</text>
</comment>
<dbReference type="EMBL" id="BNJJ01000061">
    <property type="protein sequence ID" value="GHO89949.1"/>
    <property type="molecule type" value="Genomic_DNA"/>
</dbReference>
<sequence length="61" mass="6902">MDYTTWTITTRTEPEPALVPSTTLYQTLQALSDPRRKQGKRYELAVILSLLVLAKLAGKRP</sequence>
<dbReference type="Proteomes" id="UP000635565">
    <property type="component" value="Unassembled WGS sequence"/>
</dbReference>
<evidence type="ECO:0008006" key="3">
    <source>
        <dbReference type="Google" id="ProtNLM"/>
    </source>
</evidence>
<protein>
    <recommendedName>
        <fullName evidence="3">H repeat-associated protein N-terminal domain-containing protein</fullName>
    </recommendedName>
</protein>
<accession>A0ABQ3VWE7</accession>
<name>A0ABQ3VWE7_9CHLR</name>
<evidence type="ECO:0000313" key="2">
    <source>
        <dbReference type="Proteomes" id="UP000635565"/>
    </source>
</evidence>
<keyword evidence="2" id="KW-1185">Reference proteome</keyword>
<proteinExistence type="predicted"/>
<reference evidence="1 2" key="1">
    <citation type="journal article" date="2021" name="Int. J. Syst. Evol. Microbiol.">
        <title>Reticulibacter mediterranei gen. nov., sp. nov., within the new family Reticulibacteraceae fam. nov., and Ktedonospora formicarum gen. nov., sp. nov., Ktedonobacter robiniae sp. nov., Dictyobacter formicarum sp. nov. and Dictyobacter arantiisoli sp. nov., belonging to the class Ktedonobacteria.</title>
        <authorList>
            <person name="Yabe S."/>
            <person name="Zheng Y."/>
            <person name="Wang C.M."/>
            <person name="Sakai Y."/>
            <person name="Abe K."/>
            <person name="Yokota A."/>
            <person name="Donadio S."/>
            <person name="Cavaletti L."/>
            <person name="Monciardini P."/>
        </authorList>
    </citation>
    <scope>NUCLEOTIDE SEQUENCE [LARGE SCALE GENOMIC DNA]</scope>
    <source>
        <strain evidence="1 2">SOSP1-9</strain>
    </source>
</reference>